<name>A0A934NR88_9NOCA</name>
<dbReference type="CDD" id="cd00093">
    <property type="entry name" value="HTH_XRE"/>
    <property type="match status" value="1"/>
</dbReference>
<reference evidence="3" key="1">
    <citation type="submission" date="2020-12" db="EMBL/GenBank/DDBJ databases">
        <title>Antrihabitans popcorni sp. nov. and Antrihabitans auranticaus sp. nov., isolated from a larva cave.</title>
        <authorList>
            <person name="Lee S.D."/>
            <person name="Kim I.S."/>
        </authorList>
    </citation>
    <scope>NUCLEOTIDE SEQUENCE</scope>
    <source>
        <strain evidence="3">YC3-6</strain>
    </source>
</reference>
<dbReference type="EMBL" id="JAEMNV010000004">
    <property type="protein sequence ID" value="MBJ8340001.1"/>
    <property type="molecule type" value="Genomic_DNA"/>
</dbReference>
<dbReference type="SMART" id="SM00530">
    <property type="entry name" value="HTH_XRE"/>
    <property type="match status" value="1"/>
</dbReference>
<dbReference type="InterPro" id="IPR001387">
    <property type="entry name" value="Cro/C1-type_HTH"/>
</dbReference>
<dbReference type="GO" id="GO:0003677">
    <property type="term" value="F:DNA binding"/>
    <property type="evidence" value="ECO:0007669"/>
    <property type="project" value="InterPro"/>
</dbReference>
<sequence length="96" mass="10703">MRPETVALAEIAINRIETALDSAGTTRLSLATATGIPVSTLRRRMKGHGALDIDQLERIATTLGYEVEAFVLPEDEWRGLQRQTRHDMPDQQNGEM</sequence>
<dbReference type="Proteomes" id="UP000655868">
    <property type="component" value="Unassembled WGS sequence"/>
</dbReference>
<feature type="region of interest" description="Disordered" evidence="1">
    <location>
        <begin position="76"/>
        <end position="96"/>
    </location>
</feature>
<comment type="caution">
    <text evidence="3">The sequence shown here is derived from an EMBL/GenBank/DDBJ whole genome shotgun (WGS) entry which is preliminary data.</text>
</comment>
<dbReference type="InterPro" id="IPR010982">
    <property type="entry name" value="Lambda_DNA-bd_dom_sf"/>
</dbReference>
<feature type="compositionally biased region" description="Basic and acidic residues" evidence="1">
    <location>
        <begin position="76"/>
        <end position="89"/>
    </location>
</feature>
<organism evidence="3 4">
    <name type="scientific">Antrihabitans stalagmiti</name>
    <dbReference type="NCBI Taxonomy" id="2799499"/>
    <lineage>
        <taxon>Bacteria</taxon>
        <taxon>Bacillati</taxon>
        <taxon>Actinomycetota</taxon>
        <taxon>Actinomycetes</taxon>
        <taxon>Mycobacteriales</taxon>
        <taxon>Nocardiaceae</taxon>
        <taxon>Antrihabitans</taxon>
    </lineage>
</organism>
<dbReference type="SUPFAM" id="SSF47413">
    <property type="entry name" value="lambda repressor-like DNA-binding domains"/>
    <property type="match status" value="1"/>
</dbReference>
<evidence type="ECO:0000259" key="2">
    <source>
        <dbReference type="PROSITE" id="PS50943"/>
    </source>
</evidence>
<protein>
    <submittedName>
        <fullName evidence="3">Helix-turn-helix transcriptional regulator</fullName>
    </submittedName>
</protein>
<dbReference type="Pfam" id="PF01381">
    <property type="entry name" value="HTH_3"/>
    <property type="match status" value="1"/>
</dbReference>
<evidence type="ECO:0000313" key="4">
    <source>
        <dbReference type="Proteomes" id="UP000655868"/>
    </source>
</evidence>
<proteinExistence type="predicted"/>
<keyword evidence="4" id="KW-1185">Reference proteome</keyword>
<dbReference type="Gene3D" id="1.10.260.40">
    <property type="entry name" value="lambda repressor-like DNA-binding domains"/>
    <property type="match status" value="1"/>
</dbReference>
<dbReference type="PROSITE" id="PS50943">
    <property type="entry name" value="HTH_CROC1"/>
    <property type="match status" value="1"/>
</dbReference>
<dbReference type="AlphaFoldDB" id="A0A934NR88"/>
<feature type="domain" description="HTH cro/C1-type" evidence="2">
    <location>
        <begin position="16"/>
        <end position="70"/>
    </location>
</feature>
<evidence type="ECO:0000256" key="1">
    <source>
        <dbReference type="SAM" id="MobiDB-lite"/>
    </source>
</evidence>
<accession>A0A934NR88</accession>
<gene>
    <name evidence="3" type="ORF">JGU71_13980</name>
</gene>
<evidence type="ECO:0000313" key="3">
    <source>
        <dbReference type="EMBL" id="MBJ8340001.1"/>
    </source>
</evidence>